<keyword evidence="2" id="KW-0813">Transport</keyword>
<evidence type="ECO:0000256" key="5">
    <source>
        <dbReference type="ARBA" id="ARBA00022840"/>
    </source>
</evidence>
<comment type="similarity">
    <text evidence="1">Belongs to the ABC transporter superfamily.</text>
</comment>
<dbReference type="GO" id="GO:0005524">
    <property type="term" value="F:ATP binding"/>
    <property type="evidence" value="ECO:0007669"/>
    <property type="project" value="UniProtKB-KW"/>
</dbReference>
<keyword evidence="8" id="KW-1185">Reference proteome</keyword>
<dbReference type="Pfam" id="PF00005">
    <property type="entry name" value="ABC_tran"/>
    <property type="match status" value="1"/>
</dbReference>
<gene>
    <name evidence="7" type="primary">ybhF_4</name>
    <name evidence="7" type="ORF">Pan54_30460</name>
</gene>
<dbReference type="SMART" id="SM00382">
    <property type="entry name" value="AAA"/>
    <property type="match status" value="1"/>
</dbReference>
<dbReference type="InterPro" id="IPR050763">
    <property type="entry name" value="ABC_transporter_ATP-binding"/>
</dbReference>
<evidence type="ECO:0000256" key="1">
    <source>
        <dbReference type="ARBA" id="ARBA00005417"/>
    </source>
</evidence>
<dbReference type="PANTHER" id="PTHR42711:SF5">
    <property type="entry name" value="ABC TRANSPORTER ATP-BINDING PROTEIN NATA"/>
    <property type="match status" value="1"/>
</dbReference>
<organism evidence="7 8">
    <name type="scientific">Rubinisphaera italica</name>
    <dbReference type="NCBI Taxonomy" id="2527969"/>
    <lineage>
        <taxon>Bacteria</taxon>
        <taxon>Pseudomonadati</taxon>
        <taxon>Planctomycetota</taxon>
        <taxon>Planctomycetia</taxon>
        <taxon>Planctomycetales</taxon>
        <taxon>Planctomycetaceae</taxon>
        <taxon>Rubinisphaera</taxon>
    </lineage>
</organism>
<evidence type="ECO:0000313" key="8">
    <source>
        <dbReference type="Proteomes" id="UP000316095"/>
    </source>
</evidence>
<keyword evidence="3" id="KW-0536">Nodulation</keyword>
<dbReference type="PROSITE" id="PS50893">
    <property type="entry name" value="ABC_TRANSPORTER_2"/>
    <property type="match status" value="1"/>
</dbReference>
<dbReference type="GO" id="GO:0016887">
    <property type="term" value="F:ATP hydrolysis activity"/>
    <property type="evidence" value="ECO:0007669"/>
    <property type="project" value="InterPro"/>
</dbReference>
<dbReference type="Gene3D" id="3.40.50.300">
    <property type="entry name" value="P-loop containing nucleotide triphosphate hydrolases"/>
    <property type="match status" value="1"/>
</dbReference>
<dbReference type="RefSeq" id="WP_146504180.1">
    <property type="nucleotide sequence ID" value="NZ_SJPG01000001.1"/>
</dbReference>
<dbReference type="InterPro" id="IPR003439">
    <property type="entry name" value="ABC_transporter-like_ATP-bd"/>
</dbReference>
<evidence type="ECO:0000313" key="7">
    <source>
        <dbReference type="EMBL" id="TWT62305.1"/>
    </source>
</evidence>
<keyword evidence="5 7" id="KW-0067">ATP-binding</keyword>
<feature type="domain" description="ABC transporter" evidence="6">
    <location>
        <begin position="2"/>
        <end position="237"/>
    </location>
</feature>
<dbReference type="PANTHER" id="PTHR42711">
    <property type="entry name" value="ABC TRANSPORTER ATP-BINDING PROTEIN"/>
    <property type="match status" value="1"/>
</dbReference>
<sequence length="255" mass="28801">MITVEHLSKHFEDLKRGRVYALKDVSFDVQPGEIFGLLGPNGAGKTTALRILSTVLKPSEGEVVVSGFNVVTHPTEVRQNIGFMSGNTGIYDRMTGWELVQYFGRLYGLPEDLLQHRLHEVFDTLQMNDVRDVLGSKMSTGMKQKVSIARTIIHDPPVLIFDEPTSGLDVLVARALLEAINSLRTQGKSIIFSTHIMREVEKLCDRIAIIHKGQILAMGTREELAEEHQQPDMEELFFDLIKEFETKQKELNQKV</sequence>
<dbReference type="AlphaFoldDB" id="A0A5C5XJL7"/>
<evidence type="ECO:0000256" key="2">
    <source>
        <dbReference type="ARBA" id="ARBA00022448"/>
    </source>
</evidence>
<name>A0A5C5XJL7_9PLAN</name>
<dbReference type="EMBL" id="SJPG01000001">
    <property type="protein sequence ID" value="TWT62305.1"/>
    <property type="molecule type" value="Genomic_DNA"/>
</dbReference>
<evidence type="ECO:0000256" key="3">
    <source>
        <dbReference type="ARBA" id="ARBA00022458"/>
    </source>
</evidence>
<dbReference type="SUPFAM" id="SSF52540">
    <property type="entry name" value="P-loop containing nucleoside triphosphate hydrolases"/>
    <property type="match status" value="1"/>
</dbReference>
<reference evidence="7 8" key="1">
    <citation type="submission" date="2019-02" db="EMBL/GenBank/DDBJ databases">
        <title>Deep-cultivation of Planctomycetes and their phenomic and genomic characterization uncovers novel biology.</title>
        <authorList>
            <person name="Wiegand S."/>
            <person name="Jogler M."/>
            <person name="Boedeker C."/>
            <person name="Pinto D."/>
            <person name="Vollmers J."/>
            <person name="Rivas-Marin E."/>
            <person name="Kohn T."/>
            <person name="Peeters S.H."/>
            <person name="Heuer A."/>
            <person name="Rast P."/>
            <person name="Oberbeckmann S."/>
            <person name="Bunk B."/>
            <person name="Jeske O."/>
            <person name="Meyerdierks A."/>
            <person name="Storesund J.E."/>
            <person name="Kallscheuer N."/>
            <person name="Luecker S."/>
            <person name="Lage O.M."/>
            <person name="Pohl T."/>
            <person name="Merkel B.J."/>
            <person name="Hornburger P."/>
            <person name="Mueller R.-W."/>
            <person name="Bruemmer F."/>
            <person name="Labrenz M."/>
            <person name="Spormann A.M."/>
            <person name="Op Den Camp H."/>
            <person name="Overmann J."/>
            <person name="Amann R."/>
            <person name="Jetten M.S.M."/>
            <person name="Mascher T."/>
            <person name="Medema M.H."/>
            <person name="Devos D.P."/>
            <person name="Kaster A.-K."/>
            <person name="Ovreas L."/>
            <person name="Rohde M."/>
            <person name="Galperin M.Y."/>
            <person name="Jogler C."/>
        </authorList>
    </citation>
    <scope>NUCLEOTIDE SEQUENCE [LARGE SCALE GENOMIC DNA]</scope>
    <source>
        <strain evidence="7 8">Pan54</strain>
    </source>
</reference>
<dbReference type="CDD" id="cd03266">
    <property type="entry name" value="ABC_NatA_sodium_exporter"/>
    <property type="match status" value="1"/>
</dbReference>
<comment type="caution">
    <text evidence="7">The sequence shown here is derived from an EMBL/GenBank/DDBJ whole genome shotgun (WGS) entry which is preliminary data.</text>
</comment>
<dbReference type="InterPro" id="IPR027417">
    <property type="entry name" value="P-loop_NTPase"/>
</dbReference>
<evidence type="ECO:0000256" key="4">
    <source>
        <dbReference type="ARBA" id="ARBA00022741"/>
    </source>
</evidence>
<dbReference type="OrthoDB" id="9795548at2"/>
<dbReference type="InterPro" id="IPR003593">
    <property type="entry name" value="AAA+_ATPase"/>
</dbReference>
<protein>
    <submittedName>
        <fullName evidence="7">Putative ABC transporter ATP-binding protein YbhF</fullName>
    </submittedName>
</protein>
<keyword evidence="4" id="KW-0547">Nucleotide-binding</keyword>
<proteinExistence type="inferred from homology"/>
<accession>A0A5C5XJL7</accession>
<dbReference type="Proteomes" id="UP000316095">
    <property type="component" value="Unassembled WGS sequence"/>
</dbReference>
<evidence type="ECO:0000259" key="6">
    <source>
        <dbReference type="PROSITE" id="PS50893"/>
    </source>
</evidence>